<reference evidence="2 3" key="1">
    <citation type="submission" date="2016-09" db="EMBL/GenBank/DDBJ databases">
        <title>Pseudoalteromonas amylolytica sp. nov., isolated from the surface seawater.</title>
        <authorList>
            <person name="Wu Y.-H."/>
            <person name="Cheng H."/>
            <person name="Jin X.-B."/>
            <person name="Wang C.-S."/>
            <person name="Xu X.-W."/>
        </authorList>
    </citation>
    <scope>NUCLEOTIDE SEQUENCE [LARGE SCALE GENOMIC DNA]</scope>
    <source>
        <strain evidence="2 3">JW1</strain>
    </source>
</reference>
<organism evidence="2 3">
    <name type="scientific">Pseudoalteromonas amylolytica</name>
    <dbReference type="NCBI Taxonomy" id="1859457"/>
    <lineage>
        <taxon>Bacteria</taxon>
        <taxon>Pseudomonadati</taxon>
        <taxon>Pseudomonadota</taxon>
        <taxon>Gammaproteobacteria</taxon>
        <taxon>Alteromonadales</taxon>
        <taxon>Pseudoalteromonadaceae</taxon>
        <taxon>Pseudoalteromonas</taxon>
    </lineage>
</organism>
<dbReference type="EMBL" id="MKJU01000025">
    <property type="protein sequence ID" value="OHU91238.1"/>
    <property type="molecule type" value="Genomic_DNA"/>
</dbReference>
<keyword evidence="1" id="KW-1133">Transmembrane helix</keyword>
<keyword evidence="3" id="KW-1185">Reference proteome</keyword>
<feature type="transmembrane region" description="Helical" evidence="1">
    <location>
        <begin position="42"/>
        <end position="62"/>
    </location>
</feature>
<dbReference type="OrthoDB" id="6290932at2"/>
<dbReference type="RefSeq" id="WP_070984970.1">
    <property type="nucleotide sequence ID" value="NZ_MKJU01000025.1"/>
</dbReference>
<dbReference type="Proteomes" id="UP000179786">
    <property type="component" value="Unassembled WGS sequence"/>
</dbReference>
<evidence type="ECO:0008006" key="4">
    <source>
        <dbReference type="Google" id="ProtNLM"/>
    </source>
</evidence>
<keyword evidence="1" id="KW-0812">Transmembrane</keyword>
<dbReference type="AlphaFoldDB" id="A0A1S1MWI0"/>
<gene>
    <name evidence="2" type="ORF">BET10_10430</name>
</gene>
<feature type="transmembrane region" description="Helical" evidence="1">
    <location>
        <begin position="12"/>
        <end position="30"/>
    </location>
</feature>
<comment type="caution">
    <text evidence="2">The sequence shown here is derived from an EMBL/GenBank/DDBJ whole genome shotgun (WGS) entry which is preliminary data.</text>
</comment>
<protein>
    <recommendedName>
        <fullName evidence="4">PH domain-containing protein</fullName>
    </recommendedName>
</protein>
<dbReference type="STRING" id="1859457.BET10_10430"/>
<proteinExistence type="predicted"/>
<name>A0A1S1MWI0_9GAMM</name>
<evidence type="ECO:0000313" key="3">
    <source>
        <dbReference type="Proteomes" id="UP000179786"/>
    </source>
</evidence>
<accession>A0A1S1MWI0</accession>
<evidence type="ECO:0000313" key="2">
    <source>
        <dbReference type="EMBL" id="OHU91238.1"/>
    </source>
</evidence>
<sequence>MRELRLQVNVTFYTTVAIMVMSLLTISLFITKGHSDSVLKGAMLMSFILIGAINLNLIMTLLGKRQASMCNNGLFYTSAFGRHVYIPVEGITHIRVRKFCGIKLTKVSTIDGDVHFLTMQFSNTQEDKLREFGYLAQ</sequence>
<keyword evidence="1" id="KW-0472">Membrane</keyword>
<evidence type="ECO:0000256" key="1">
    <source>
        <dbReference type="SAM" id="Phobius"/>
    </source>
</evidence>